<dbReference type="SUPFAM" id="SSF53756">
    <property type="entry name" value="UDP-Glycosyltransferase/glycogen phosphorylase"/>
    <property type="match status" value="1"/>
</dbReference>
<feature type="domain" description="Erythromycin biosynthesis protein CIII-like C-terminal" evidence="3">
    <location>
        <begin position="289"/>
        <end position="405"/>
    </location>
</feature>
<keyword evidence="1" id="KW-0328">Glycosyltransferase</keyword>
<reference evidence="4 5" key="1">
    <citation type="submission" date="2020-08" db="EMBL/GenBank/DDBJ databases">
        <title>Genomic Encyclopedia of Type Strains, Phase IV (KMG-IV): sequencing the most valuable type-strain genomes for metagenomic binning, comparative biology and taxonomic classification.</title>
        <authorList>
            <person name="Goeker M."/>
        </authorList>
    </citation>
    <scope>NUCLEOTIDE SEQUENCE [LARGE SCALE GENOMIC DNA]</scope>
    <source>
        <strain evidence="4 5">DSM 11805</strain>
    </source>
</reference>
<dbReference type="AlphaFoldDB" id="A0A841RJG9"/>
<accession>A0A841RJG9</accession>
<comment type="caution">
    <text evidence="4">The sequence shown here is derived from an EMBL/GenBank/DDBJ whole genome shotgun (WGS) entry which is preliminary data.</text>
</comment>
<evidence type="ECO:0000259" key="3">
    <source>
        <dbReference type="Pfam" id="PF06722"/>
    </source>
</evidence>
<dbReference type="EMBL" id="JACHON010000040">
    <property type="protein sequence ID" value="MBB6514420.1"/>
    <property type="molecule type" value="Genomic_DNA"/>
</dbReference>
<evidence type="ECO:0000313" key="5">
    <source>
        <dbReference type="Proteomes" id="UP000572212"/>
    </source>
</evidence>
<keyword evidence="2 4" id="KW-0808">Transferase</keyword>
<dbReference type="PANTHER" id="PTHR48043">
    <property type="entry name" value="EG:EG0003.4 PROTEIN-RELATED"/>
    <property type="match status" value="1"/>
</dbReference>
<protein>
    <submittedName>
        <fullName evidence="4">UDP:flavonoid glycosyltransferase YjiC (YdhE family)</fullName>
    </submittedName>
</protein>
<keyword evidence="5" id="KW-1185">Reference proteome</keyword>
<dbReference type="Gene3D" id="3.40.50.2000">
    <property type="entry name" value="Glycogen Phosphorylase B"/>
    <property type="match status" value="1"/>
</dbReference>
<evidence type="ECO:0000256" key="2">
    <source>
        <dbReference type="ARBA" id="ARBA00022679"/>
    </source>
</evidence>
<organism evidence="4 5">
    <name type="scientific">Gracilibacillus halotolerans</name>
    <dbReference type="NCBI Taxonomy" id="74386"/>
    <lineage>
        <taxon>Bacteria</taxon>
        <taxon>Bacillati</taxon>
        <taxon>Bacillota</taxon>
        <taxon>Bacilli</taxon>
        <taxon>Bacillales</taxon>
        <taxon>Bacillaceae</taxon>
        <taxon>Gracilibacillus</taxon>
    </lineage>
</organism>
<dbReference type="InterPro" id="IPR010610">
    <property type="entry name" value="EryCIII-like_C"/>
</dbReference>
<evidence type="ECO:0000256" key="1">
    <source>
        <dbReference type="ARBA" id="ARBA00022676"/>
    </source>
</evidence>
<dbReference type="Proteomes" id="UP000572212">
    <property type="component" value="Unassembled WGS sequence"/>
</dbReference>
<evidence type="ECO:0000313" key="4">
    <source>
        <dbReference type="EMBL" id="MBB6514420.1"/>
    </source>
</evidence>
<dbReference type="GO" id="GO:0008194">
    <property type="term" value="F:UDP-glycosyltransferase activity"/>
    <property type="evidence" value="ECO:0007669"/>
    <property type="project" value="TreeGrafter"/>
</dbReference>
<dbReference type="Pfam" id="PF06722">
    <property type="entry name" value="EryCIII-like_C"/>
    <property type="match status" value="1"/>
</dbReference>
<dbReference type="RefSeq" id="WP_246384568.1">
    <property type="nucleotide sequence ID" value="NZ_BAAACU010000039.1"/>
</dbReference>
<proteinExistence type="predicted"/>
<name>A0A841RJG9_9BACI</name>
<dbReference type="InterPro" id="IPR050271">
    <property type="entry name" value="UDP-glycosyltransferase"/>
</dbReference>
<dbReference type="PANTHER" id="PTHR48043:SF145">
    <property type="entry name" value="FI06409P-RELATED"/>
    <property type="match status" value="1"/>
</dbReference>
<sequence>MKIKRTIIFAPETFNLAETTRSIEVAKKCSHVFNCIFIGYSNKYSYLIEESNFTFLHLKPHLNERQITQLMNVDQMKGFKHPFTYEHIQERVKNEKKIIEKYHPIAIVIGTTLSMFISSRASRIPLVYIKPLAYTRPYFLQGDLLLPFSSFHIVHKIIKKAVQSIALHITYKPKAFSKVAKEEGVELPKYTIDALDGDYNLITTISEISEIHHVPTNYHYVGPVYAKLDAPIPSFIKKLPKDRPILYFAMGSSGSPAMIVKILNILNQLPVTVICPMKRIVESQYNNLSFNDHIILCDFLPAHKMNDLIDLSIIHGGEGTVQTACLSGKPFIGFGLQQEQRVNINECVRFGNAVALRKKDLTKARISDYIKKVLASKEMHKKALEMQRTLMNVDGPKNAAQFLIETFATAK</sequence>
<gene>
    <name evidence="4" type="ORF">GGQ92_003256</name>
</gene>